<evidence type="ECO:0000256" key="6">
    <source>
        <dbReference type="ARBA" id="ARBA00022771"/>
    </source>
</evidence>
<dbReference type="Proteomes" id="UP000005239">
    <property type="component" value="Unassembled WGS sequence"/>
</dbReference>
<evidence type="ECO:0000256" key="7">
    <source>
        <dbReference type="ARBA" id="ARBA00022833"/>
    </source>
</evidence>
<accession>A0A2A6BHG4</accession>
<dbReference type="GO" id="GO:0006357">
    <property type="term" value="P:regulation of transcription by RNA polymerase II"/>
    <property type="evidence" value="ECO:0000318"/>
    <property type="project" value="GO_Central"/>
</dbReference>
<dbReference type="SUPFAM" id="SSF57667">
    <property type="entry name" value="beta-beta-alpha zinc fingers"/>
    <property type="match status" value="2"/>
</dbReference>
<dbReference type="OrthoDB" id="9439903at2759"/>
<reference evidence="13" key="2">
    <citation type="submission" date="2022-06" db="UniProtKB">
        <authorList>
            <consortium name="EnsemblMetazoa"/>
        </authorList>
    </citation>
    <scope>IDENTIFICATION</scope>
    <source>
        <strain evidence="13">PS312</strain>
    </source>
</reference>
<keyword evidence="11" id="KW-0539">Nucleus</keyword>
<dbReference type="FunFam" id="3.30.160.60:FF:000097">
    <property type="entry name" value="Zinc finger protein"/>
    <property type="match status" value="1"/>
</dbReference>
<evidence type="ECO:0000256" key="10">
    <source>
        <dbReference type="ARBA" id="ARBA00023163"/>
    </source>
</evidence>
<evidence type="ECO:0000256" key="12">
    <source>
        <dbReference type="SAM" id="MobiDB-lite"/>
    </source>
</evidence>
<keyword evidence="6" id="KW-0863">Zinc-finger</keyword>
<dbReference type="InterPro" id="IPR013087">
    <property type="entry name" value="Znf_C2H2_type"/>
</dbReference>
<evidence type="ECO:0000256" key="9">
    <source>
        <dbReference type="ARBA" id="ARBA00023125"/>
    </source>
</evidence>
<comment type="subcellular location">
    <subcellularLocation>
        <location evidence="2">Nucleus</location>
    </subcellularLocation>
</comment>
<evidence type="ECO:0000256" key="11">
    <source>
        <dbReference type="ARBA" id="ARBA00023242"/>
    </source>
</evidence>
<keyword evidence="14" id="KW-1185">Reference proteome</keyword>
<dbReference type="GO" id="GO:0000978">
    <property type="term" value="F:RNA polymerase II cis-regulatory region sequence-specific DNA binding"/>
    <property type="evidence" value="ECO:0000318"/>
    <property type="project" value="GO_Central"/>
</dbReference>
<evidence type="ECO:0000256" key="4">
    <source>
        <dbReference type="ARBA" id="ARBA00022723"/>
    </source>
</evidence>
<dbReference type="PROSITE" id="PS00028">
    <property type="entry name" value="ZINC_FINGER_C2H2_1"/>
    <property type="match status" value="4"/>
</dbReference>
<keyword evidence="10" id="KW-0804">Transcription</keyword>
<accession>A0A8R1UI40</accession>
<dbReference type="Pfam" id="PF00096">
    <property type="entry name" value="zf-C2H2"/>
    <property type="match status" value="3"/>
</dbReference>
<evidence type="ECO:0000313" key="14">
    <source>
        <dbReference type="Proteomes" id="UP000005239"/>
    </source>
</evidence>
<dbReference type="GO" id="GO:0005634">
    <property type="term" value="C:nucleus"/>
    <property type="evidence" value="ECO:0007669"/>
    <property type="project" value="UniProtKB-SubCell"/>
</dbReference>
<reference evidence="14" key="1">
    <citation type="journal article" date="2008" name="Nat. Genet.">
        <title>The Pristionchus pacificus genome provides a unique perspective on nematode lifestyle and parasitism.</title>
        <authorList>
            <person name="Dieterich C."/>
            <person name="Clifton S.W."/>
            <person name="Schuster L.N."/>
            <person name="Chinwalla A."/>
            <person name="Delehaunty K."/>
            <person name="Dinkelacker I."/>
            <person name="Fulton L."/>
            <person name="Fulton R."/>
            <person name="Godfrey J."/>
            <person name="Minx P."/>
            <person name="Mitreva M."/>
            <person name="Roeseler W."/>
            <person name="Tian H."/>
            <person name="Witte H."/>
            <person name="Yang S.P."/>
            <person name="Wilson R.K."/>
            <person name="Sommer R.J."/>
        </authorList>
    </citation>
    <scope>NUCLEOTIDE SEQUENCE [LARGE SCALE GENOMIC DNA]</scope>
    <source>
        <strain evidence="14">PS312</strain>
    </source>
</reference>
<dbReference type="GO" id="GO:0008270">
    <property type="term" value="F:zinc ion binding"/>
    <property type="evidence" value="ECO:0007669"/>
    <property type="project" value="UniProtKB-KW"/>
</dbReference>
<feature type="compositionally biased region" description="Polar residues" evidence="12">
    <location>
        <begin position="233"/>
        <end position="244"/>
    </location>
</feature>
<evidence type="ECO:0000256" key="5">
    <source>
        <dbReference type="ARBA" id="ARBA00022737"/>
    </source>
</evidence>
<feature type="compositionally biased region" description="Basic and acidic residues" evidence="12">
    <location>
        <begin position="271"/>
        <end position="285"/>
    </location>
</feature>
<organism evidence="13 14">
    <name type="scientific">Pristionchus pacificus</name>
    <name type="common">Parasitic nematode worm</name>
    <dbReference type="NCBI Taxonomy" id="54126"/>
    <lineage>
        <taxon>Eukaryota</taxon>
        <taxon>Metazoa</taxon>
        <taxon>Ecdysozoa</taxon>
        <taxon>Nematoda</taxon>
        <taxon>Chromadorea</taxon>
        <taxon>Rhabditida</taxon>
        <taxon>Rhabditina</taxon>
        <taxon>Diplogasteromorpha</taxon>
        <taxon>Diplogasteroidea</taxon>
        <taxon>Neodiplogasteridae</taxon>
        <taxon>Pristionchus</taxon>
    </lineage>
</organism>
<dbReference type="FunFam" id="3.30.160.60:FF:000185">
    <property type="entry name" value="zinc finger protein 319"/>
    <property type="match status" value="1"/>
</dbReference>
<keyword evidence="8" id="KW-0805">Transcription regulation</keyword>
<dbReference type="PANTHER" id="PTHR16515:SF66">
    <property type="entry name" value="C2H2-TYPE DOMAIN-CONTAINING PROTEIN"/>
    <property type="match status" value="1"/>
</dbReference>
<proteinExistence type="inferred from homology"/>
<comment type="function">
    <text evidence="1">May be involved in transcriptional regulation.</text>
</comment>
<dbReference type="InterPro" id="IPR036236">
    <property type="entry name" value="Znf_C2H2_sf"/>
</dbReference>
<keyword evidence="7" id="KW-0862">Zinc</keyword>
<evidence type="ECO:0000256" key="8">
    <source>
        <dbReference type="ARBA" id="ARBA00023015"/>
    </source>
</evidence>
<feature type="region of interest" description="Disordered" evidence="12">
    <location>
        <begin position="233"/>
        <end position="252"/>
    </location>
</feature>
<keyword evidence="9" id="KW-0238">DNA-binding</keyword>
<feature type="region of interest" description="Disordered" evidence="12">
    <location>
        <begin position="267"/>
        <end position="301"/>
    </location>
</feature>
<sequence>MHTMNNPLDIAMDEIESWRNKASLFSRSDKLGNLLMSAFELMRTVLADGLHSQALPFKIKALSMECAAALDADTCQDDGARSFNYGYTASLCALLNWLSEQENCMHKDTGGVHKQRALEDTCLRSMSAMNNPLHTAMDEIESWRNKASLFSRSDKLGHLLMSAFELMRTVLADGMHSQALPFKIKALSMECAAALDADTCHDDGARSFNYGFTASMCALLTWLSESDNAIQCPNGRTDSGTNKRMTYDPLIDPSSPVDNLLELTNNGLHYDMNRPDSDPHGHDAPDPVEEDSDGVPNQMPYSHRRRRPILQRKENKRVHTIGKKKNSKKSVLNKLKNKPKTALKCNYCEKDFKRPFELNRHILIHTGEKPFSCELCDKKFTQIGTLYIHLRNTHGIEPKLPAQNNFDDRSLQCEYCTKKCGCPSKLIAHMRSHSGERPFECDECGKAFKLRGDLNRHGRDIHGITNAIGVTKNSRAS</sequence>
<dbReference type="InterPro" id="IPR050331">
    <property type="entry name" value="Zinc_finger"/>
</dbReference>
<dbReference type="PANTHER" id="PTHR16515">
    <property type="entry name" value="PR DOMAIN ZINC FINGER PROTEIN"/>
    <property type="match status" value="1"/>
</dbReference>
<evidence type="ECO:0000256" key="2">
    <source>
        <dbReference type="ARBA" id="ARBA00004123"/>
    </source>
</evidence>
<keyword evidence="4" id="KW-0479">Metal-binding</keyword>
<evidence type="ECO:0000256" key="3">
    <source>
        <dbReference type="ARBA" id="ARBA00006991"/>
    </source>
</evidence>
<protein>
    <submittedName>
        <fullName evidence="13">Zinc finger protein</fullName>
    </submittedName>
</protein>
<dbReference type="Gene3D" id="3.30.160.60">
    <property type="entry name" value="Classic Zinc Finger"/>
    <property type="match status" value="4"/>
</dbReference>
<gene>
    <name evidence="13" type="primary">WBGene00115512</name>
</gene>
<name>A0A2A6BHG4_PRIPA</name>
<evidence type="ECO:0000313" key="13">
    <source>
        <dbReference type="EnsemblMetazoa" id="PPA25958.1"/>
    </source>
</evidence>
<keyword evidence="5" id="KW-0677">Repeat</keyword>
<dbReference type="PROSITE" id="PS50157">
    <property type="entry name" value="ZINC_FINGER_C2H2_2"/>
    <property type="match status" value="4"/>
</dbReference>
<dbReference type="EnsemblMetazoa" id="PPA25958.1">
    <property type="protein sequence ID" value="PPA25958.1"/>
    <property type="gene ID" value="WBGene00115512"/>
</dbReference>
<dbReference type="GO" id="GO:0003700">
    <property type="term" value="F:DNA-binding transcription factor activity"/>
    <property type="evidence" value="ECO:0000318"/>
    <property type="project" value="GO_Central"/>
</dbReference>
<dbReference type="SMART" id="SM00355">
    <property type="entry name" value="ZnF_C2H2"/>
    <property type="match status" value="4"/>
</dbReference>
<dbReference type="AlphaFoldDB" id="A0A2A6BHG4"/>
<comment type="similarity">
    <text evidence="3">Belongs to the krueppel C2H2-type zinc-finger protein family.</text>
</comment>
<evidence type="ECO:0000256" key="1">
    <source>
        <dbReference type="ARBA" id="ARBA00003767"/>
    </source>
</evidence>